<evidence type="ECO:0000313" key="3">
    <source>
        <dbReference type="Proteomes" id="UP000178912"/>
    </source>
</evidence>
<feature type="region of interest" description="Disordered" evidence="1">
    <location>
        <begin position="256"/>
        <end position="307"/>
    </location>
</feature>
<proteinExistence type="predicted"/>
<accession>A0A1E1L312</accession>
<sequence length="307" mass="35343">MEVSPAVQQRISTALTQFRTQMLASNRRYITNLLFVANCLPSKRRMRNFAASIRYGGPFPTSFKTPEQVIADPPEAAKWKLEHDGTWPPKSDHEITQFLEALEEKIKETFEQDGEGKEDARVPEEYRALLGMCDGIWDVDFRRSGCVGIQGTNCIGDGVVGKNEPFQQIDKSQEQDHSWEIATGWCLDGNETVSHYYFCCQRTSEGRGGPVQESEKEWKWRLFYRDLDSSEDATFRVFHSIPEFLSWFGDWYARDVEGEGNEGEDGDMEPDSPYEAGVDYEDEDDEENEAKEMQEYYLQEAARQGHF</sequence>
<evidence type="ECO:0000256" key="1">
    <source>
        <dbReference type="SAM" id="MobiDB-lite"/>
    </source>
</evidence>
<gene>
    <name evidence="2" type="ORF">RAG0_11162</name>
</gene>
<dbReference type="EMBL" id="FJUX01000071">
    <property type="protein sequence ID" value="CZT04860.1"/>
    <property type="molecule type" value="Genomic_DNA"/>
</dbReference>
<dbReference type="AlphaFoldDB" id="A0A1E1L312"/>
<organism evidence="2 3">
    <name type="scientific">Rhynchosporium agropyri</name>
    <dbReference type="NCBI Taxonomy" id="914238"/>
    <lineage>
        <taxon>Eukaryota</taxon>
        <taxon>Fungi</taxon>
        <taxon>Dikarya</taxon>
        <taxon>Ascomycota</taxon>
        <taxon>Pezizomycotina</taxon>
        <taxon>Leotiomycetes</taxon>
        <taxon>Helotiales</taxon>
        <taxon>Ploettnerulaceae</taxon>
        <taxon>Rhynchosporium</taxon>
    </lineage>
</organism>
<evidence type="ECO:0000313" key="2">
    <source>
        <dbReference type="EMBL" id="CZT04860.1"/>
    </source>
</evidence>
<protein>
    <submittedName>
        <fullName evidence="2">Uncharacterized protein</fullName>
    </submittedName>
</protein>
<feature type="compositionally biased region" description="Acidic residues" evidence="1">
    <location>
        <begin position="258"/>
        <end position="289"/>
    </location>
</feature>
<dbReference type="OrthoDB" id="10276110at2759"/>
<reference evidence="3" key="1">
    <citation type="submission" date="2016-03" db="EMBL/GenBank/DDBJ databases">
        <authorList>
            <person name="Guldener U."/>
        </authorList>
    </citation>
    <scope>NUCLEOTIDE SEQUENCE [LARGE SCALE GENOMIC DNA]</scope>
    <source>
        <strain evidence="3">04CH-RAC-A.6.1</strain>
    </source>
</reference>
<keyword evidence="3" id="KW-1185">Reference proteome</keyword>
<name>A0A1E1L312_9HELO</name>
<dbReference type="Proteomes" id="UP000178912">
    <property type="component" value="Unassembled WGS sequence"/>
</dbReference>